<reference evidence="1" key="1">
    <citation type="submission" date="2023-04" db="EMBL/GenBank/DDBJ databases">
        <title>Draft Genome sequencing of Naganishia species isolated from polar environments using Oxford Nanopore Technology.</title>
        <authorList>
            <person name="Leo P."/>
            <person name="Venkateswaran K."/>
        </authorList>
    </citation>
    <scope>NUCLEOTIDE SEQUENCE</scope>
    <source>
        <strain evidence="1">MNA-CCFEE 5423</strain>
    </source>
</reference>
<sequence length="329" mass="36830">MSSLSARQTTRLARTGTTLLCTPRHHYYATSSKATTGGASDPAAYCSDFVKRYDPEAWLQSHFWPREVRDLWIGWRAFNLEIHQVSSSAKQPTIAMMRYQFWRDALKAIWNDTPPNHPVALQLHKAKTMRPVQRYHLKQIIDARVNAMQGPSTHPTLQSHIDATAPLQNALLLGPLPLLLPPTHPSTSSISHTLSHLSSLLSTTSLLRSLPLNTSKRLNTIPRELCVKHGLVDEELFRMGSGARGLQDACFEIGTRGMDELITARSHLKTSAGKIDPAAATPVFLSAVPAERYLKRLEAVEFNPFHPDLLKADWKLAPNILWTAWTSRL</sequence>
<dbReference type="Proteomes" id="UP001227268">
    <property type="component" value="Unassembled WGS sequence"/>
</dbReference>
<evidence type="ECO:0000313" key="1">
    <source>
        <dbReference type="EMBL" id="KAJ9101888.1"/>
    </source>
</evidence>
<organism evidence="1 2">
    <name type="scientific">Naganishia friedmannii</name>
    <dbReference type="NCBI Taxonomy" id="89922"/>
    <lineage>
        <taxon>Eukaryota</taxon>
        <taxon>Fungi</taxon>
        <taxon>Dikarya</taxon>
        <taxon>Basidiomycota</taxon>
        <taxon>Agaricomycotina</taxon>
        <taxon>Tremellomycetes</taxon>
        <taxon>Filobasidiales</taxon>
        <taxon>Filobasidiaceae</taxon>
        <taxon>Naganishia</taxon>
    </lineage>
</organism>
<name>A0ACC2VR54_9TREE</name>
<proteinExistence type="predicted"/>
<accession>A0ACC2VR54</accession>
<gene>
    <name evidence="1" type="ORF">QFC21_003228</name>
</gene>
<evidence type="ECO:0000313" key="2">
    <source>
        <dbReference type="Proteomes" id="UP001227268"/>
    </source>
</evidence>
<comment type="caution">
    <text evidence="1">The sequence shown here is derived from an EMBL/GenBank/DDBJ whole genome shotgun (WGS) entry which is preliminary data.</text>
</comment>
<protein>
    <submittedName>
        <fullName evidence="1">Uncharacterized protein</fullName>
    </submittedName>
</protein>
<dbReference type="EMBL" id="JASBWT010000009">
    <property type="protein sequence ID" value="KAJ9101888.1"/>
    <property type="molecule type" value="Genomic_DNA"/>
</dbReference>
<keyword evidence="2" id="KW-1185">Reference proteome</keyword>